<dbReference type="Pfam" id="PF00579">
    <property type="entry name" value="tRNA-synt_1b"/>
    <property type="match status" value="1"/>
</dbReference>
<proteinExistence type="inferred from homology"/>
<dbReference type="PANTHER" id="PTHR43766">
    <property type="entry name" value="TRYPTOPHAN--TRNA LIGASE, MITOCHONDRIAL"/>
    <property type="match status" value="1"/>
</dbReference>
<dbReference type="InterPro" id="IPR001412">
    <property type="entry name" value="aa-tRNA-synth_I_CS"/>
</dbReference>
<evidence type="ECO:0000256" key="4">
    <source>
        <dbReference type="ARBA" id="ARBA00022741"/>
    </source>
</evidence>
<keyword evidence="11" id="KW-1185">Reference proteome</keyword>
<evidence type="ECO:0000256" key="9">
    <source>
        <dbReference type="RuleBase" id="RU363036"/>
    </source>
</evidence>
<dbReference type="Gene3D" id="1.10.240.10">
    <property type="entry name" value="Tyrosyl-Transfer RNA Synthetase"/>
    <property type="match status" value="1"/>
</dbReference>
<keyword evidence="4 9" id="KW-0547">Nucleotide-binding</keyword>
<evidence type="ECO:0000256" key="1">
    <source>
        <dbReference type="ARBA" id="ARBA00005594"/>
    </source>
</evidence>
<dbReference type="EMBL" id="CP040463">
    <property type="protein sequence ID" value="QCT93691.1"/>
    <property type="molecule type" value="Genomic_DNA"/>
</dbReference>
<dbReference type="PROSITE" id="PS00178">
    <property type="entry name" value="AA_TRNA_LIGASE_I"/>
    <property type="match status" value="1"/>
</dbReference>
<dbReference type="CDD" id="cd00806">
    <property type="entry name" value="TrpRS_core"/>
    <property type="match status" value="1"/>
</dbReference>
<dbReference type="PRINTS" id="PR01039">
    <property type="entry name" value="TRNASYNTHTRP"/>
</dbReference>
<evidence type="ECO:0000313" key="10">
    <source>
        <dbReference type="EMBL" id="QCT93691.1"/>
    </source>
</evidence>
<dbReference type="Proteomes" id="UP000306825">
    <property type="component" value="Chromosome"/>
</dbReference>
<dbReference type="PANTHER" id="PTHR43766:SF1">
    <property type="entry name" value="TRYPTOPHAN--TRNA LIGASE, MITOCHONDRIAL"/>
    <property type="match status" value="1"/>
</dbReference>
<keyword evidence="7 9" id="KW-0030">Aminoacyl-tRNA synthetase</keyword>
<sequence length="322" mass="37223">MRVVSGMRPTGKLHLGHYIGVIKNWKNLQDNYQCMFFVADWHALSTKYDEGLNLKELSIELIKEWIACGIDPQKATLFIQSAIKEHAELYLIFNMITPISWLERNPTYKDAMNQPEYKKKNNAGFLTYPVLQTADIVIYDADLVPIGEDQKPHLELAREIVRHFHYIYKMEIFKEPKEILTEVARLPGLDGRKMSKSYNNAIYLDETSDEIWQKVRMAKTDPARIKKTDPGHPEVCIVFDYHKAFSSEEEVKEIEEACKNGTIGCVECKKRCAKNIEKIIAPIRDKKASLQNDEILDIIKEGNKKAKSLAEKKMKEVNKVIF</sequence>
<reference evidence="10 11" key="1">
    <citation type="submission" date="2019-05" db="EMBL/GenBank/DDBJ databases">
        <title>A comparative analysis of the Nautiliaceae.</title>
        <authorList>
            <person name="Grosche A."/>
            <person name="Smedile F."/>
            <person name="Vetriani C."/>
        </authorList>
    </citation>
    <scope>NUCLEOTIDE SEQUENCE [LARGE SCALE GENOMIC DNA]</scope>
    <source>
        <strain evidence="10 11">TB-2</strain>
    </source>
</reference>
<dbReference type="EC" id="6.1.1.2" evidence="2 8"/>
<keyword evidence="3 9" id="KW-0436">Ligase</keyword>
<dbReference type="SUPFAM" id="SSF52374">
    <property type="entry name" value="Nucleotidylyl transferase"/>
    <property type="match status" value="1"/>
</dbReference>
<dbReference type="Gene3D" id="3.40.50.620">
    <property type="entry name" value="HUPs"/>
    <property type="match status" value="1"/>
</dbReference>
<protein>
    <recommendedName>
        <fullName evidence="2 8">Tryptophan--tRNA ligase</fullName>
        <ecNumber evidence="2 8">6.1.1.2</ecNumber>
    </recommendedName>
</protein>
<dbReference type="InterPro" id="IPR014729">
    <property type="entry name" value="Rossmann-like_a/b/a_fold"/>
</dbReference>
<dbReference type="NCBIfam" id="TIGR00233">
    <property type="entry name" value="trpS"/>
    <property type="match status" value="1"/>
</dbReference>
<keyword evidence="6 9" id="KW-0648">Protein biosynthesis</keyword>
<organism evidence="10 11">
    <name type="scientific">Caminibacter mediatlanticus TB-2</name>
    <dbReference type="NCBI Taxonomy" id="391592"/>
    <lineage>
        <taxon>Bacteria</taxon>
        <taxon>Pseudomonadati</taxon>
        <taxon>Campylobacterota</taxon>
        <taxon>Epsilonproteobacteria</taxon>
        <taxon>Nautiliales</taxon>
        <taxon>Nautiliaceae</taxon>
        <taxon>Caminibacter</taxon>
    </lineage>
</organism>
<evidence type="ECO:0000313" key="11">
    <source>
        <dbReference type="Proteomes" id="UP000306825"/>
    </source>
</evidence>
<comment type="similarity">
    <text evidence="1 9">Belongs to the class-I aminoacyl-tRNA synthetase family.</text>
</comment>
<dbReference type="GO" id="GO:0004830">
    <property type="term" value="F:tryptophan-tRNA ligase activity"/>
    <property type="evidence" value="ECO:0007669"/>
    <property type="project" value="UniProtKB-EC"/>
</dbReference>
<dbReference type="InterPro" id="IPR002306">
    <property type="entry name" value="Trp-tRNA-ligase"/>
</dbReference>
<dbReference type="InterPro" id="IPR002305">
    <property type="entry name" value="aa-tRNA-synth_Ic"/>
</dbReference>
<evidence type="ECO:0000256" key="3">
    <source>
        <dbReference type="ARBA" id="ARBA00022598"/>
    </source>
</evidence>
<dbReference type="RefSeq" id="WP_138322703.1">
    <property type="nucleotide sequence ID" value="NZ_CP040463.1"/>
</dbReference>
<evidence type="ECO:0000256" key="5">
    <source>
        <dbReference type="ARBA" id="ARBA00022840"/>
    </source>
</evidence>
<dbReference type="InterPro" id="IPR050203">
    <property type="entry name" value="Trp-tRNA_synthetase"/>
</dbReference>
<keyword evidence="5 9" id="KW-0067">ATP-binding</keyword>
<name>A0ABX5V615_9BACT</name>
<evidence type="ECO:0000256" key="7">
    <source>
        <dbReference type="ARBA" id="ARBA00023146"/>
    </source>
</evidence>
<gene>
    <name evidence="10" type="primary">trpS</name>
    <name evidence="10" type="ORF">FE773_00340</name>
</gene>
<accession>A0ABX5V615</accession>
<evidence type="ECO:0000256" key="8">
    <source>
        <dbReference type="NCBIfam" id="TIGR00233"/>
    </source>
</evidence>
<evidence type="ECO:0000256" key="6">
    <source>
        <dbReference type="ARBA" id="ARBA00022917"/>
    </source>
</evidence>
<evidence type="ECO:0000256" key="2">
    <source>
        <dbReference type="ARBA" id="ARBA00013161"/>
    </source>
</evidence>